<evidence type="ECO:0008006" key="4">
    <source>
        <dbReference type="Google" id="ProtNLM"/>
    </source>
</evidence>
<organism evidence="2 3">
    <name type="scientific">Grifola frondosa</name>
    <name type="common">Maitake</name>
    <name type="synonym">Polyporus frondosus</name>
    <dbReference type="NCBI Taxonomy" id="5627"/>
    <lineage>
        <taxon>Eukaryota</taxon>
        <taxon>Fungi</taxon>
        <taxon>Dikarya</taxon>
        <taxon>Basidiomycota</taxon>
        <taxon>Agaricomycotina</taxon>
        <taxon>Agaricomycetes</taxon>
        <taxon>Polyporales</taxon>
        <taxon>Grifolaceae</taxon>
        <taxon>Grifola</taxon>
    </lineage>
</organism>
<proteinExistence type="predicted"/>
<feature type="compositionally biased region" description="Low complexity" evidence="1">
    <location>
        <begin position="46"/>
        <end position="56"/>
    </location>
</feature>
<dbReference type="Proteomes" id="UP000092993">
    <property type="component" value="Unassembled WGS sequence"/>
</dbReference>
<evidence type="ECO:0000256" key="1">
    <source>
        <dbReference type="SAM" id="MobiDB-lite"/>
    </source>
</evidence>
<feature type="region of interest" description="Disordered" evidence="1">
    <location>
        <begin position="78"/>
        <end position="186"/>
    </location>
</feature>
<feature type="region of interest" description="Disordered" evidence="1">
    <location>
        <begin position="41"/>
        <end position="63"/>
    </location>
</feature>
<keyword evidence="3" id="KW-1185">Reference proteome</keyword>
<comment type="caution">
    <text evidence="2">The sequence shown here is derived from an EMBL/GenBank/DDBJ whole genome shotgun (WGS) entry which is preliminary data.</text>
</comment>
<dbReference type="OrthoDB" id="2666774at2759"/>
<accession>A0A1C7MPT9</accession>
<evidence type="ECO:0000313" key="2">
    <source>
        <dbReference type="EMBL" id="OBZ78707.1"/>
    </source>
</evidence>
<dbReference type="AlphaFoldDB" id="A0A1C7MPT9"/>
<evidence type="ECO:0000313" key="3">
    <source>
        <dbReference type="Proteomes" id="UP000092993"/>
    </source>
</evidence>
<dbReference type="EMBL" id="LUGG01000001">
    <property type="protein sequence ID" value="OBZ78707.1"/>
    <property type="molecule type" value="Genomic_DNA"/>
</dbReference>
<name>A0A1C7MPT9_GRIFR</name>
<sequence length="690" mass="75183">MFIDPAAQNYDRVSVSCDAFVELNFNRDITFIFEPRTHESIGDSAVESTPESSPPHVESPPPVRHRLVCHAHLPRLSFFSSPSPPPEPDADIGLVGLATTDSPPPLRRPLPRCAHLPRLSLLPSPSPPPEPDADFSPLEPATTNSPPPLCSELAMPELVDAPPGSSLEDDSISQSSDSPPAYSRTPTPFHDFLAMFSDALSPVHASSPPPWILDNTEAQVETLSEGEEQRHPTSRLHRVVSLHLMPASNKVECHCKSYGCNGGLISYDTFRTHRARDLREQCSQPYRPRAPISSAPLFQIPVVLTGPIQHTIDTSAQPFPTYLPSTGHPNEIEQEMLVNGTMSVSNLMLDVPWQGAPPAGPLDDSGVPMVQRNPDLLLQHIDYWMASNSMSAVTSQPLSAAVAHQMAGPSPDEESLMRELQSAMEEAALTENGGGPEFLGPPTQMANVEDEMPNPDKDVEVAPPEPWSELIHLQASISQTGDVDDPDPFHCASSIVPNIDIAGIAPHLVSIYALVCWLHLQHHLPRSACNVVLWAFALIIVAVSQVACPGLPYIVPALPVLTLKTASSLLGLEVAHQIFVVCPNCKEVFPDTSDLSDNSRKTRIPEIKYPYLSLEDQLRRLLQIPGLEDLLDDWRKKPQTPGVLINFFDGGIAKDLQGPDGKQFFANNGIQDAKGPDGELRIGLSWGVDW</sequence>
<reference evidence="2 3" key="1">
    <citation type="submission" date="2016-03" db="EMBL/GenBank/DDBJ databases">
        <title>Whole genome sequencing of Grifola frondosa 9006-11.</title>
        <authorList>
            <person name="Min B."/>
            <person name="Park H."/>
            <person name="Kim J.-G."/>
            <person name="Cho H."/>
            <person name="Oh Y.-L."/>
            <person name="Kong W.-S."/>
            <person name="Choi I.-G."/>
        </authorList>
    </citation>
    <scope>NUCLEOTIDE SEQUENCE [LARGE SCALE GENOMIC DNA]</scope>
    <source>
        <strain evidence="2 3">9006-11</strain>
    </source>
</reference>
<gene>
    <name evidence="2" type="ORF">A0H81_00066</name>
</gene>
<feature type="compositionally biased region" description="Low complexity" evidence="1">
    <location>
        <begin position="111"/>
        <end position="123"/>
    </location>
</feature>
<protein>
    <recommendedName>
        <fullName evidence="4">Post-SET domain-containing protein</fullName>
    </recommendedName>
</protein>